<dbReference type="Gene3D" id="3.40.33.10">
    <property type="entry name" value="CAP"/>
    <property type="match status" value="1"/>
</dbReference>
<name>A0ABD3R4M6_9STRA</name>
<dbReference type="EMBL" id="JALLPB020000899">
    <property type="protein sequence ID" value="KAL3806061.1"/>
    <property type="molecule type" value="Genomic_DNA"/>
</dbReference>
<protein>
    <recommendedName>
        <fullName evidence="2">SCP domain-containing protein</fullName>
    </recommendedName>
</protein>
<gene>
    <name evidence="3" type="ORF">ACHAXA_005784</name>
</gene>
<keyword evidence="1" id="KW-0732">Signal</keyword>
<accession>A0ABD3R4M6</accession>
<evidence type="ECO:0000259" key="2">
    <source>
        <dbReference type="SMART" id="SM00198"/>
    </source>
</evidence>
<dbReference type="SUPFAM" id="SSF55797">
    <property type="entry name" value="PR-1-like"/>
    <property type="match status" value="1"/>
</dbReference>
<feature type="domain" description="SCP" evidence="2">
    <location>
        <begin position="215"/>
        <end position="355"/>
    </location>
</feature>
<evidence type="ECO:0000313" key="4">
    <source>
        <dbReference type="Proteomes" id="UP001530377"/>
    </source>
</evidence>
<reference evidence="3 4" key="1">
    <citation type="submission" date="2024-10" db="EMBL/GenBank/DDBJ databases">
        <title>Updated reference genomes for cyclostephanoid diatoms.</title>
        <authorList>
            <person name="Roberts W.R."/>
            <person name="Alverson A.J."/>
        </authorList>
    </citation>
    <scope>NUCLEOTIDE SEQUENCE [LARGE SCALE GENOMIC DNA]</scope>
    <source>
        <strain evidence="3 4">AJA228-03</strain>
    </source>
</reference>
<dbReference type="Pfam" id="PF00188">
    <property type="entry name" value="CAP"/>
    <property type="match status" value="1"/>
</dbReference>
<dbReference type="CDD" id="cd05380">
    <property type="entry name" value="CAP_euk"/>
    <property type="match status" value="1"/>
</dbReference>
<dbReference type="AlphaFoldDB" id="A0ABD3R4M6"/>
<dbReference type="PANTHER" id="PTHR10334">
    <property type="entry name" value="CYSTEINE-RICH SECRETORY PROTEIN-RELATED"/>
    <property type="match status" value="1"/>
</dbReference>
<dbReference type="Proteomes" id="UP001530377">
    <property type="component" value="Unassembled WGS sequence"/>
</dbReference>
<feature type="signal peptide" evidence="1">
    <location>
        <begin position="1"/>
        <end position="17"/>
    </location>
</feature>
<dbReference type="InterPro" id="IPR035940">
    <property type="entry name" value="CAP_sf"/>
</dbReference>
<dbReference type="SMART" id="SM00198">
    <property type="entry name" value="SCP"/>
    <property type="match status" value="1"/>
</dbReference>
<dbReference type="InterPro" id="IPR001283">
    <property type="entry name" value="CRISP-related"/>
</dbReference>
<organism evidence="3 4">
    <name type="scientific">Cyclostephanos tholiformis</name>
    <dbReference type="NCBI Taxonomy" id="382380"/>
    <lineage>
        <taxon>Eukaryota</taxon>
        <taxon>Sar</taxon>
        <taxon>Stramenopiles</taxon>
        <taxon>Ochrophyta</taxon>
        <taxon>Bacillariophyta</taxon>
        <taxon>Coscinodiscophyceae</taxon>
        <taxon>Thalassiosirophycidae</taxon>
        <taxon>Stephanodiscales</taxon>
        <taxon>Stephanodiscaceae</taxon>
        <taxon>Cyclostephanos</taxon>
    </lineage>
</organism>
<evidence type="ECO:0000256" key="1">
    <source>
        <dbReference type="SAM" id="SignalP"/>
    </source>
</evidence>
<evidence type="ECO:0000313" key="3">
    <source>
        <dbReference type="EMBL" id="KAL3806061.1"/>
    </source>
</evidence>
<dbReference type="InterPro" id="IPR014044">
    <property type="entry name" value="CAP_dom"/>
</dbReference>
<feature type="chain" id="PRO_5044874071" description="SCP domain-containing protein" evidence="1">
    <location>
        <begin position="18"/>
        <end position="387"/>
    </location>
</feature>
<proteinExistence type="predicted"/>
<keyword evidence="4" id="KW-1185">Reference proteome</keyword>
<sequence>MNFPSFFLILVTTVTHGAEIHDDSVSMLRKSDPDEYLQLVALKESNRDDSIPMADSIGNWETGEFNIDRDERDLSTESSSGTDCGSNKKYFKLDLQTDDYGFETSWLLAKKLSNSMVKIASGPPSGTTYRDDNEYIGGYCLSAGSYKFTINDKFKDGMNSGNGGSYAGYVAGMKKFGSPSDESEWGQRIHEFSVTFSSGSTVSAEQFTSKIDMTDSDEQWLYSHNTRRKEWHTRYGKSYVPLQWSNALKAQARAYAQDLLSSCGSTPIHDNTAYGENLASNYGTGSWGKQREPDKILVRWVDNEADVGWPDNAHLTQALWRATKYVGCDVASKEFGGGMCHTQVCRYARSGNCNMAAYQSNQGAQKWLEPMLKDDSGCLPECPPDGC</sequence>
<comment type="caution">
    <text evidence="3">The sequence shown here is derived from an EMBL/GenBank/DDBJ whole genome shotgun (WGS) entry which is preliminary data.</text>
</comment>